<dbReference type="OrthoDB" id="4537149at2"/>
<dbReference type="PANTHER" id="PTHR35400">
    <property type="entry name" value="SLR1083 PROTEIN"/>
    <property type="match status" value="1"/>
</dbReference>
<keyword evidence="2" id="KW-0540">Nuclease</keyword>
<protein>
    <submittedName>
        <fullName evidence="2">Uma2 family endonuclease</fullName>
    </submittedName>
</protein>
<organism evidence="2 3">
    <name type="scientific">Streptomyces globosus</name>
    <dbReference type="NCBI Taxonomy" id="68209"/>
    <lineage>
        <taxon>Bacteria</taxon>
        <taxon>Bacillati</taxon>
        <taxon>Actinomycetota</taxon>
        <taxon>Actinomycetes</taxon>
        <taxon>Kitasatosporales</taxon>
        <taxon>Streptomycetaceae</taxon>
        <taxon>Streptomyces</taxon>
    </lineage>
</organism>
<accession>A0A344UAB8</accession>
<gene>
    <name evidence="2" type="ORF">C0216_28805</name>
</gene>
<dbReference type="InterPro" id="IPR012296">
    <property type="entry name" value="Nuclease_put_TT1808"/>
</dbReference>
<dbReference type="CDD" id="cd06260">
    <property type="entry name" value="DUF820-like"/>
    <property type="match status" value="1"/>
</dbReference>
<sequence>MIERDTTIETASPPTFERLLRTVEEMHTPDGFKAELIRGKIIVSPWSKLRYVRPMRALRRQLEAHAPDGHLVETTPVLFRFPEAARAYGPDLFVADEAAFEEDGRHADAAALSLVAEFTSVSTRDADWVEKLEVYGRLVPVYLVVDMQESEITCFSDPSPHGYRSRQTVPFGKPLAVAEPFGFEFDTAAFQSTS</sequence>
<feature type="domain" description="Putative restriction endonuclease" evidence="1">
    <location>
        <begin position="24"/>
        <end position="186"/>
    </location>
</feature>
<dbReference type="InterPro" id="IPR011335">
    <property type="entry name" value="Restrct_endonuc-II-like"/>
</dbReference>
<dbReference type="AlphaFoldDB" id="A0A344UAB8"/>
<keyword evidence="2" id="KW-0378">Hydrolase</keyword>
<dbReference type="PANTHER" id="PTHR35400:SF3">
    <property type="entry name" value="SLL1072 PROTEIN"/>
    <property type="match status" value="1"/>
</dbReference>
<reference evidence="2 3" key="1">
    <citation type="submission" date="2018-01" db="EMBL/GenBank/DDBJ databases">
        <title>Draft genome Sequence of streptomyces globosus LZH-48.</title>
        <authorList>
            <person name="Ran K."/>
            <person name="Li Z."/>
            <person name="Wei S."/>
            <person name="Dong R."/>
        </authorList>
    </citation>
    <scope>NUCLEOTIDE SEQUENCE [LARGE SCALE GENOMIC DNA]</scope>
    <source>
        <strain evidence="2 3">LZH-48</strain>
    </source>
</reference>
<dbReference type="Gene3D" id="3.90.1570.10">
    <property type="entry name" value="tt1808, chain A"/>
    <property type="match status" value="1"/>
</dbReference>
<dbReference type="Proteomes" id="UP000252004">
    <property type="component" value="Chromosome"/>
</dbReference>
<dbReference type="EMBL" id="CP030862">
    <property type="protein sequence ID" value="AXE27839.1"/>
    <property type="molecule type" value="Genomic_DNA"/>
</dbReference>
<dbReference type="KEGG" id="sgz:C0216_28805"/>
<keyword evidence="3" id="KW-1185">Reference proteome</keyword>
<dbReference type="InterPro" id="IPR008538">
    <property type="entry name" value="Uma2"/>
</dbReference>
<dbReference type="Pfam" id="PF05685">
    <property type="entry name" value="Uma2"/>
    <property type="match status" value="1"/>
</dbReference>
<name>A0A344UAB8_9ACTN</name>
<keyword evidence="2" id="KW-0255">Endonuclease</keyword>
<proteinExistence type="predicted"/>
<dbReference type="SUPFAM" id="SSF52980">
    <property type="entry name" value="Restriction endonuclease-like"/>
    <property type="match status" value="1"/>
</dbReference>
<evidence type="ECO:0000259" key="1">
    <source>
        <dbReference type="Pfam" id="PF05685"/>
    </source>
</evidence>
<evidence type="ECO:0000313" key="3">
    <source>
        <dbReference type="Proteomes" id="UP000252004"/>
    </source>
</evidence>
<evidence type="ECO:0000313" key="2">
    <source>
        <dbReference type="EMBL" id="AXE27839.1"/>
    </source>
</evidence>
<dbReference type="GO" id="GO:0004519">
    <property type="term" value="F:endonuclease activity"/>
    <property type="evidence" value="ECO:0007669"/>
    <property type="project" value="UniProtKB-KW"/>
</dbReference>